<reference evidence="3" key="3">
    <citation type="submission" date="2016-08" db="EMBL/GenBank/DDBJ databases">
        <title>Sequencing, assembly and comparative genomics of S. aureofaciens ATCC 10762.</title>
        <authorList>
            <person name="Gradnigo J.S."/>
            <person name="Johnson N."/>
            <person name="Somerville G.A."/>
        </authorList>
    </citation>
    <scope>NUCLEOTIDE SEQUENCE [LARGE SCALE GENOMIC DNA]</scope>
    <source>
        <strain evidence="3">ATCC 10762 / DSM 40127 / CCM 3239 / JCM 4008 / LMG 5968 / NBRC 12843 / NCIMB 8234 / A-377</strain>
    </source>
</reference>
<dbReference type="RefSeq" id="WP_030557545.1">
    <property type="nucleotide sequence ID" value="NZ_BMUB01000031.1"/>
</dbReference>
<reference evidence="1" key="5">
    <citation type="submission" date="2020-09" db="EMBL/GenBank/DDBJ databases">
        <authorList>
            <person name="Sun Q."/>
            <person name="Ohkuma M."/>
        </authorList>
    </citation>
    <scope>NUCLEOTIDE SEQUENCE</scope>
    <source>
        <strain evidence="1">JCM 4434</strain>
    </source>
</reference>
<dbReference type="EMBL" id="JPRF03000002">
    <property type="protein sequence ID" value="OEV39023.1"/>
    <property type="molecule type" value="Genomic_DNA"/>
</dbReference>
<dbReference type="Pfam" id="PF07505">
    <property type="entry name" value="DUF5131"/>
    <property type="match status" value="1"/>
</dbReference>
<evidence type="ECO:0000313" key="2">
    <source>
        <dbReference type="EMBL" id="OEV39023.1"/>
    </source>
</evidence>
<dbReference type="AlphaFoldDB" id="A0A1E7NEV9"/>
<organism evidence="2 3">
    <name type="scientific">Kitasatospora aureofaciens</name>
    <name type="common">Streptomyces aureofaciens</name>
    <dbReference type="NCBI Taxonomy" id="1894"/>
    <lineage>
        <taxon>Bacteria</taxon>
        <taxon>Bacillati</taxon>
        <taxon>Actinomycetota</taxon>
        <taxon>Actinomycetes</taxon>
        <taxon>Kitasatosporales</taxon>
        <taxon>Streptomycetaceae</taxon>
        <taxon>Kitasatospora</taxon>
    </lineage>
</organism>
<reference evidence="2" key="4">
    <citation type="submission" date="2016-08" db="EMBL/GenBank/DDBJ databases">
        <title>Sequencing, Assembly and Comparative Genomics of S. aureofaciens ATCC 10762.</title>
        <authorList>
            <person name="Gradnigo J.S."/>
            <person name="Johnson N."/>
            <person name="Somerville G.A."/>
        </authorList>
    </citation>
    <scope>NUCLEOTIDE SEQUENCE [LARGE SCALE GENOMIC DNA]</scope>
    <source>
        <strain evidence="2">ATCC 10762</strain>
    </source>
</reference>
<name>A0A1E7NEV9_KITAU</name>
<evidence type="ECO:0000313" key="3">
    <source>
        <dbReference type="Proteomes" id="UP000037395"/>
    </source>
</evidence>
<evidence type="ECO:0000313" key="1">
    <source>
        <dbReference type="EMBL" id="GGV03554.1"/>
    </source>
</evidence>
<accession>A0A1E7NEV9</accession>
<dbReference type="InterPro" id="IPR011101">
    <property type="entry name" value="DUF5131"/>
</dbReference>
<dbReference type="GeneID" id="97489673"/>
<proteinExistence type="predicted"/>
<evidence type="ECO:0008006" key="4">
    <source>
        <dbReference type="Google" id="ProtNLM"/>
    </source>
</evidence>
<dbReference type="OrthoDB" id="9787478at2"/>
<dbReference type="Proteomes" id="UP000610124">
    <property type="component" value="Unassembled WGS sequence"/>
</dbReference>
<dbReference type="Proteomes" id="UP000037395">
    <property type="component" value="Unassembled WGS sequence"/>
</dbReference>
<reference evidence="2 3" key="2">
    <citation type="submission" date="2014-07" db="EMBL/GenBank/DDBJ databases">
        <authorList>
            <person name="Zhang J.E."/>
            <person name="Yang H."/>
            <person name="Guo J."/>
            <person name="Deng Z."/>
            <person name="Luo H."/>
            <person name="Luo M."/>
            <person name="Zhao B."/>
        </authorList>
    </citation>
    <scope>NUCLEOTIDE SEQUENCE [LARGE SCALE GENOMIC DNA]</scope>
    <source>
        <strain evidence="2">ATCC 10762</strain>
        <strain evidence="3">ATCC 10762 / DSM 40127 / CCM 3239 / JCM 4008 / LMG 5968 / NBRC 12843 / NCIMB 8234 / A-377</strain>
    </source>
</reference>
<accession>A0A8H9HYQ4</accession>
<gene>
    <name evidence="1" type="ORF">GCM10010502_67730</name>
    <name evidence="2" type="ORF">HS99_0018135</name>
</gene>
<reference evidence="1" key="1">
    <citation type="journal article" date="2014" name="Int. J. Syst. Evol. Microbiol.">
        <title>Complete genome sequence of Corynebacterium casei LMG S-19264T (=DSM 44701T), isolated from a smear-ripened cheese.</title>
        <authorList>
            <consortium name="US DOE Joint Genome Institute (JGI-PGF)"/>
            <person name="Walter F."/>
            <person name="Albersmeier A."/>
            <person name="Kalinowski J."/>
            <person name="Ruckert C."/>
        </authorList>
    </citation>
    <scope>NUCLEOTIDE SEQUENCE</scope>
    <source>
        <strain evidence="1">JCM 4434</strain>
    </source>
</reference>
<dbReference type="EMBL" id="BMUB01000031">
    <property type="protein sequence ID" value="GGV03554.1"/>
    <property type="molecule type" value="Genomic_DNA"/>
</dbReference>
<dbReference type="KEGG" id="kau:B6264_30405"/>
<comment type="caution">
    <text evidence="2">The sequence shown here is derived from an EMBL/GenBank/DDBJ whole genome shotgun (WGS) entry which is preliminary data.</text>
</comment>
<sequence length="326" mass="36141">MSTGTRIEWTEATWNPATGCDRVSAGCDNCYALTLARRLKAMGSPKYQADGNPATSGPGFAVTVHPDALDEPLRWRRPRRVFVNSMGDLFHPRVPDEFIAKVFAVMARTPQHTYQVLTKRHDRLRALLSRAAFRETAAPGTAWPLPNVWVGVSVEDQHWAEIRVPALLATPAAVRFVSCEPLLGPVDLTRIPYQGDRDYVLDALDGRYGEREPRTLFSAGLAGLGQIDWVIAGGESGPGARPMHPAWARSLRDQCTNTRRPVPFFFKQWGGWAPSGYVGIGNTQPNHVLIGDPVDDLGHREKLVRVGKKAAGRELDGRTWDEYPNR</sequence>
<keyword evidence="3" id="KW-1185">Reference proteome</keyword>
<protein>
    <recommendedName>
        <fullName evidence="4">Phage Gp37/Gp68 family protein</fullName>
    </recommendedName>
</protein>